<feature type="transmembrane region" description="Helical" evidence="8">
    <location>
        <begin position="142"/>
        <end position="161"/>
    </location>
</feature>
<comment type="similarity">
    <text evidence="6">Belongs to the major facilitator superfamily. Spinster (TC 2.A.1.49) family.</text>
</comment>
<reference evidence="10 11" key="1">
    <citation type="submission" date="2023-03" db="EMBL/GenBank/DDBJ databases">
        <title>High-quality genome of Scylla paramamosain provides insights in environmental adaptation.</title>
        <authorList>
            <person name="Zhang L."/>
        </authorList>
    </citation>
    <scope>NUCLEOTIDE SEQUENCE [LARGE SCALE GENOMIC DNA]</scope>
    <source>
        <strain evidence="10">LZ_2023a</strain>
        <tissue evidence="10">Muscle</tissue>
    </source>
</reference>
<feature type="domain" description="Major facilitator superfamily (MFS) profile" evidence="9">
    <location>
        <begin position="76"/>
        <end position="501"/>
    </location>
</feature>
<dbReference type="Pfam" id="PF07690">
    <property type="entry name" value="MFS_1"/>
    <property type="match status" value="1"/>
</dbReference>
<evidence type="ECO:0000313" key="11">
    <source>
        <dbReference type="Proteomes" id="UP001487740"/>
    </source>
</evidence>
<comment type="caution">
    <text evidence="10">The sequence shown here is derived from an EMBL/GenBank/DDBJ whole genome shotgun (WGS) entry which is preliminary data.</text>
</comment>
<feature type="transmembrane region" description="Helical" evidence="8">
    <location>
        <begin position="291"/>
        <end position="315"/>
    </location>
</feature>
<dbReference type="CDD" id="cd17328">
    <property type="entry name" value="MFS_spinster_like"/>
    <property type="match status" value="1"/>
</dbReference>
<comment type="subcellular location">
    <subcellularLocation>
        <location evidence="1">Membrane</location>
        <topology evidence="1">Multi-pass membrane protein</topology>
    </subcellularLocation>
</comment>
<feature type="transmembrane region" description="Helical" evidence="8">
    <location>
        <begin position="167"/>
        <end position="189"/>
    </location>
</feature>
<dbReference type="GO" id="GO:0022857">
    <property type="term" value="F:transmembrane transporter activity"/>
    <property type="evidence" value="ECO:0007669"/>
    <property type="project" value="InterPro"/>
</dbReference>
<evidence type="ECO:0000256" key="3">
    <source>
        <dbReference type="ARBA" id="ARBA00022692"/>
    </source>
</evidence>
<evidence type="ECO:0000256" key="2">
    <source>
        <dbReference type="ARBA" id="ARBA00022448"/>
    </source>
</evidence>
<feature type="transmembrane region" description="Helical" evidence="8">
    <location>
        <begin position="201"/>
        <end position="219"/>
    </location>
</feature>
<proteinExistence type="inferred from homology"/>
<feature type="transmembrane region" description="Helical" evidence="8">
    <location>
        <begin position="335"/>
        <end position="356"/>
    </location>
</feature>
<dbReference type="GO" id="GO:0016020">
    <property type="term" value="C:membrane"/>
    <property type="evidence" value="ECO:0007669"/>
    <property type="project" value="UniProtKB-SubCell"/>
</dbReference>
<evidence type="ECO:0000256" key="7">
    <source>
        <dbReference type="SAM" id="MobiDB-lite"/>
    </source>
</evidence>
<organism evidence="10 11">
    <name type="scientific">Scylla paramamosain</name>
    <name type="common">Mud crab</name>
    <dbReference type="NCBI Taxonomy" id="85552"/>
    <lineage>
        <taxon>Eukaryota</taxon>
        <taxon>Metazoa</taxon>
        <taxon>Ecdysozoa</taxon>
        <taxon>Arthropoda</taxon>
        <taxon>Crustacea</taxon>
        <taxon>Multicrustacea</taxon>
        <taxon>Malacostraca</taxon>
        <taxon>Eumalacostraca</taxon>
        <taxon>Eucarida</taxon>
        <taxon>Decapoda</taxon>
        <taxon>Pleocyemata</taxon>
        <taxon>Brachyura</taxon>
        <taxon>Eubrachyura</taxon>
        <taxon>Portunoidea</taxon>
        <taxon>Portunidae</taxon>
        <taxon>Portuninae</taxon>
        <taxon>Scylla</taxon>
    </lineage>
</organism>
<feature type="transmembrane region" description="Helical" evidence="8">
    <location>
        <begin position="394"/>
        <end position="423"/>
    </location>
</feature>
<feature type="transmembrane region" description="Helical" evidence="8">
    <location>
        <begin position="72"/>
        <end position="89"/>
    </location>
</feature>
<feature type="transmembrane region" description="Helical" evidence="8">
    <location>
        <begin position="239"/>
        <end position="259"/>
    </location>
</feature>
<dbReference type="Proteomes" id="UP001487740">
    <property type="component" value="Unassembled WGS sequence"/>
</dbReference>
<feature type="transmembrane region" description="Helical" evidence="8">
    <location>
        <begin position="515"/>
        <end position="533"/>
    </location>
</feature>
<name>A0AAW0T9I5_SCYPA</name>
<accession>A0AAW0T9I5</accession>
<keyword evidence="11" id="KW-1185">Reference proteome</keyword>
<evidence type="ECO:0000256" key="4">
    <source>
        <dbReference type="ARBA" id="ARBA00022989"/>
    </source>
</evidence>
<feature type="region of interest" description="Disordered" evidence="7">
    <location>
        <begin position="43"/>
        <end position="68"/>
    </location>
</feature>
<dbReference type="InterPro" id="IPR011701">
    <property type="entry name" value="MFS"/>
</dbReference>
<evidence type="ECO:0000259" key="9">
    <source>
        <dbReference type="PROSITE" id="PS50850"/>
    </source>
</evidence>
<dbReference type="SUPFAM" id="SSF103473">
    <property type="entry name" value="MFS general substrate transporter"/>
    <property type="match status" value="1"/>
</dbReference>
<evidence type="ECO:0000256" key="5">
    <source>
        <dbReference type="ARBA" id="ARBA00023136"/>
    </source>
</evidence>
<keyword evidence="4 8" id="KW-1133">Transmembrane helix</keyword>
<dbReference type="PROSITE" id="PS50850">
    <property type="entry name" value="MFS"/>
    <property type="match status" value="1"/>
</dbReference>
<dbReference type="EMBL" id="JARAKH010000036">
    <property type="protein sequence ID" value="KAK8383952.1"/>
    <property type="molecule type" value="Genomic_DNA"/>
</dbReference>
<dbReference type="PANTHER" id="PTHR23505">
    <property type="entry name" value="SPINSTER"/>
    <property type="match status" value="1"/>
</dbReference>
<evidence type="ECO:0000256" key="8">
    <source>
        <dbReference type="SAM" id="Phobius"/>
    </source>
</evidence>
<evidence type="ECO:0000313" key="10">
    <source>
        <dbReference type="EMBL" id="KAK8383952.1"/>
    </source>
</evidence>
<dbReference type="Gene3D" id="1.20.1250.20">
    <property type="entry name" value="MFS general substrate transporter like domains"/>
    <property type="match status" value="1"/>
</dbReference>
<feature type="transmembrane region" description="Helical" evidence="8">
    <location>
        <begin position="368"/>
        <end position="388"/>
    </location>
</feature>
<dbReference type="InterPro" id="IPR044770">
    <property type="entry name" value="MFS_spinster-like"/>
</dbReference>
<keyword evidence="2" id="KW-0813">Transport</keyword>
<dbReference type="PANTHER" id="PTHR23505:SF79">
    <property type="entry name" value="PROTEIN SPINSTER"/>
    <property type="match status" value="1"/>
</dbReference>
<evidence type="ECO:0000256" key="6">
    <source>
        <dbReference type="ARBA" id="ARBA00024338"/>
    </source>
</evidence>
<gene>
    <name evidence="10" type="ORF">O3P69_016009</name>
</gene>
<sequence>MPPHNIQNRNSLKLTEMEEEGLRANLSHQELLPGEATAVTVVPADGRGGGDGADPSSCESSGPPRGTSVTKGQLVVVIVLFYVNLINYMDRFTVAGILYDIQKCFNDLSDTKAGLLQTAFVLVYMVMAPLFGYLGDRYSRKYLMAVGIFFWSLATLVGSFMPNYGWFLLFRCLVGVGEASYSTIAPTIISDLFVSDTRSKMLAIFYFAIPVGSGLGYIIGAEVTELAKVSETDWEAWRWGLRVTPVMGLLALALILFLVRDPPRGSSEGGQHLQATSFLSDLRYLFFNKSFVLSTLAFTCVTFVAGALAFWGPLFTKLGVLVQDHPNAKADDVSFVFGAIAMSAGLLGVPLGSFAGQKLRVKLPYADPLVCGLGLLFSVPLILGAMVLAEWNTIASYVVVFFGQVFLNLNWAVVSDIVLYIVIPTRRSSAEAFQILFSHALGDAGSPYLIGVVADAFKPYIHVNGTTTFFAPMDYDIANFTSTELTALDPFNATTTTPEPDDINADYVEFKSKQYAMFLCCIVNVLGAVFFFWNSCYIAEDKAKCDRIIAGQDEVTGSGGNGSVNGGAVVEGCVNGGMTESCEAQKEDTTSKTPMPSAPPDACLTSSNNIYVKS</sequence>
<evidence type="ECO:0000256" key="1">
    <source>
        <dbReference type="ARBA" id="ARBA00004141"/>
    </source>
</evidence>
<keyword evidence="3 8" id="KW-0812">Transmembrane</keyword>
<dbReference type="InterPro" id="IPR020846">
    <property type="entry name" value="MFS_dom"/>
</dbReference>
<feature type="transmembrane region" description="Helical" evidence="8">
    <location>
        <begin position="115"/>
        <end position="135"/>
    </location>
</feature>
<dbReference type="AlphaFoldDB" id="A0AAW0T9I5"/>
<dbReference type="InterPro" id="IPR036259">
    <property type="entry name" value="MFS_trans_sf"/>
</dbReference>
<keyword evidence="5 8" id="KW-0472">Membrane</keyword>
<protein>
    <recommendedName>
        <fullName evidence="9">Major facilitator superfamily (MFS) profile domain-containing protein</fullName>
    </recommendedName>
</protein>